<accession>A0ABT4RWP6</accession>
<comment type="catalytic activity">
    <reaction evidence="1">
        <text>Release of an N-terminal amino acid, Xaa-|-Yaa- from a peptide, amide or arylamide. Xaa is preferably Ala, but may be most amino acids including Pro (slow action). When a terminal hydrophobic residue is followed by a prolyl residue, the two may be released as an intact Xaa-Pro dipeptide.</text>
        <dbReference type="EC" id="3.4.11.2"/>
    </reaction>
</comment>
<dbReference type="PANTHER" id="PTHR11533:SF174">
    <property type="entry name" value="PUROMYCIN-SENSITIVE AMINOPEPTIDASE-RELATED"/>
    <property type="match status" value="1"/>
</dbReference>
<dbReference type="InterPro" id="IPR027268">
    <property type="entry name" value="Peptidase_M4/M1_CTD_sf"/>
</dbReference>
<evidence type="ECO:0000256" key="7">
    <source>
        <dbReference type="ARBA" id="ARBA00022670"/>
    </source>
</evidence>
<dbReference type="InterPro" id="IPR014782">
    <property type="entry name" value="Peptidase_M1_dom"/>
</dbReference>
<dbReference type="InterPro" id="IPR001930">
    <property type="entry name" value="Peptidase_M1"/>
</dbReference>
<feature type="domain" description="Peptidase M1 membrane alanine aminopeptidase" evidence="13">
    <location>
        <begin position="233"/>
        <end position="433"/>
    </location>
</feature>
<protein>
    <recommendedName>
        <fullName evidence="5">Aminopeptidase N</fullName>
        <ecNumber evidence="4">3.4.11.2</ecNumber>
    </recommendedName>
</protein>
<dbReference type="EMBL" id="JAPFGC010000002">
    <property type="protein sequence ID" value="MDA0176258.1"/>
    <property type="molecule type" value="Genomic_DNA"/>
</dbReference>
<proteinExistence type="inferred from homology"/>
<evidence type="ECO:0000256" key="12">
    <source>
        <dbReference type="SAM" id="SignalP"/>
    </source>
</evidence>
<dbReference type="PRINTS" id="PR00756">
    <property type="entry name" value="ALADIPTASE"/>
</dbReference>
<evidence type="ECO:0000256" key="10">
    <source>
        <dbReference type="ARBA" id="ARBA00022833"/>
    </source>
</evidence>
<dbReference type="Gene3D" id="2.60.40.1730">
    <property type="entry name" value="tricorn interacting facor f3 domain"/>
    <property type="match status" value="1"/>
</dbReference>
<dbReference type="RefSeq" id="WP_270004974.1">
    <property type="nucleotide sequence ID" value="NZ_JAPFGC010000002.1"/>
</dbReference>
<dbReference type="EC" id="3.4.11.2" evidence="4"/>
<reference evidence="15" key="1">
    <citation type="submission" date="2022-11" db="EMBL/GenBank/DDBJ databases">
        <title>Refractory cell wall polysaccharides provide important carbon source for microbial heterotrophs in the hadal ocean.</title>
        <authorList>
            <person name="Zhu X."/>
        </authorList>
    </citation>
    <scope>NUCLEOTIDE SEQUENCE</scope>
    <source>
        <strain evidence="15">MTRN7</strain>
    </source>
</reference>
<name>A0ABT4RWP6_9FLAO</name>
<dbReference type="InterPro" id="IPR050344">
    <property type="entry name" value="Peptidase_M1_aminopeptidases"/>
</dbReference>
<dbReference type="Pfam" id="PF01433">
    <property type="entry name" value="Peptidase_M1"/>
    <property type="match status" value="1"/>
</dbReference>
<organism evidence="15 16">
    <name type="scientific">Mesoflavibacter profundi</name>
    <dbReference type="NCBI Taxonomy" id="2708110"/>
    <lineage>
        <taxon>Bacteria</taxon>
        <taxon>Pseudomonadati</taxon>
        <taxon>Bacteroidota</taxon>
        <taxon>Flavobacteriia</taxon>
        <taxon>Flavobacteriales</taxon>
        <taxon>Flavobacteriaceae</taxon>
        <taxon>Mesoflavibacter</taxon>
    </lineage>
</organism>
<dbReference type="CDD" id="cd09603">
    <property type="entry name" value="M1_APN_like"/>
    <property type="match status" value="1"/>
</dbReference>
<evidence type="ECO:0000313" key="16">
    <source>
        <dbReference type="Proteomes" id="UP001149142"/>
    </source>
</evidence>
<dbReference type="Proteomes" id="UP001149142">
    <property type="component" value="Unassembled WGS sequence"/>
</dbReference>
<keyword evidence="16" id="KW-1185">Reference proteome</keyword>
<keyword evidence="6" id="KW-0031">Aminopeptidase</keyword>
<keyword evidence="11" id="KW-0482">Metalloprotease</keyword>
<feature type="chain" id="PRO_5047255465" description="Aminopeptidase N" evidence="12">
    <location>
        <begin position="19"/>
        <end position="692"/>
    </location>
</feature>
<dbReference type="Pfam" id="PF17900">
    <property type="entry name" value="Peptidase_M1_N"/>
    <property type="match status" value="1"/>
</dbReference>
<dbReference type="InterPro" id="IPR042097">
    <property type="entry name" value="Aminopeptidase_N-like_N_sf"/>
</dbReference>
<evidence type="ECO:0000256" key="1">
    <source>
        <dbReference type="ARBA" id="ARBA00000098"/>
    </source>
</evidence>
<feature type="domain" description="Aminopeptidase N-like N-terminal" evidence="14">
    <location>
        <begin position="32"/>
        <end position="194"/>
    </location>
</feature>
<dbReference type="SUPFAM" id="SSF55486">
    <property type="entry name" value="Metalloproteases ('zincins'), catalytic domain"/>
    <property type="match status" value="1"/>
</dbReference>
<dbReference type="SUPFAM" id="SSF63737">
    <property type="entry name" value="Leukotriene A4 hydrolase N-terminal domain"/>
    <property type="match status" value="1"/>
</dbReference>
<evidence type="ECO:0000256" key="4">
    <source>
        <dbReference type="ARBA" id="ARBA00012564"/>
    </source>
</evidence>
<evidence type="ECO:0000259" key="14">
    <source>
        <dbReference type="Pfam" id="PF17900"/>
    </source>
</evidence>
<keyword evidence="8" id="KW-0479">Metal-binding</keyword>
<keyword evidence="7" id="KW-0645">Protease</keyword>
<dbReference type="PANTHER" id="PTHR11533">
    <property type="entry name" value="PROTEASE M1 ZINC METALLOPROTEASE"/>
    <property type="match status" value="1"/>
</dbReference>
<sequence length="692" mass="80969">MRYYLLLLFAFFSCLVSAQQTDIVDFKRAEATLYVDLSKFEIRGTIVYTFDILKDTKYVSIDSKNLTIDYLKINEIENLINLPNMKKFDGQILGNFKISKDNKLTLNYHIKPQKALYFTEKENSYQVWTQGQGKYTSNWLPSIDDMNDKIEFDLSIIADEDYYVISNGKLLNIEENNGFKTWHYDMQHPMSSYLVALAIGKYNKKEITSKSGIPIQLYYYPDDSAKVEPTYRYTKQMFDFLEEEIGVPYPWQNYKQVPVKDFLYSGMENTSCTIFSDDFMIDAISFVDKNYVNVNAHELAHQWFGDLVTETSGTHHWLQEGFATYYALLAERDIFGNDYYYWQLYQYFKELEAQEQAEQSTALLDPKSSSTTFYKKGAWVLHVLREKVGDKAFKTAVKRYLNKHAYDNVETNDFISEVEKASKMDLSNFVQVWLKNKALPIKEMKEALQSNETSAFLLTIEEHPYLTYRTDADDNYIPSSLVTQLPEGFYPIQVAVLKEALSTSEYPTYNDLVKEAFASKNLHLRQTLALNMSEIPEDFQQDYETLLKDQSYVTIETALYNLWANFPRKRNEYLEQTQSVFGFNDYNVRTLWLTLALATQDFQTDKKQDFFEELVSYTNPKQPFSLRQNAFGYLSSIGVFNEEALKHLIEATKHHNWRFKSFAKSLLENLSEDDRYQSIISNLQNNSNPIQD</sequence>
<dbReference type="SUPFAM" id="SSF48371">
    <property type="entry name" value="ARM repeat"/>
    <property type="match status" value="1"/>
</dbReference>
<comment type="similarity">
    <text evidence="3">Belongs to the peptidase M1 family.</text>
</comment>
<dbReference type="Gene3D" id="1.10.390.10">
    <property type="entry name" value="Neutral Protease Domain 2"/>
    <property type="match status" value="1"/>
</dbReference>
<evidence type="ECO:0000256" key="2">
    <source>
        <dbReference type="ARBA" id="ARBA00001947"/>
    </source>
</evidence>
<keyword evidence="10" id="KW-0862">Zinc</keyword>
<evidence type="ECO:0000259" key="13">
    <source>
        <dbReference type="Pfam" id="PF01433"/>
    </source>
</evidence>
<keyword evidence="12" id="KW-0732">Signal</keyword>
<evidence type="ECO:0000256" key="3">
    <source>
        <dbReference type="ARBA" id="ARBA00010136"/>
    </source>
</evidence>
<comment type="cofactor">
    <cofactor evidence="2">
        <name>Zn(2+)</name>
        <dbReference type="ChEBI" id="CHEBI:29105"/>
    </cofactor>
</comment>
<evidence type="ECO:0000256" key="8">
    <source>
        <dbReference type="ARBA" id="ARBA00022723"/>
    </source>
</evidence>
<dbReference type="InterPro" id="IPR045357">
    <property type="entry name" value="Aminopeptidase_N-like_N"/>
</dbReference>
<gene>
    <name evidence="15" type="ORF">OOZ35_02005</name>
</gene>
<keyword evidence="9" id="KW-0378">Hydrolase</keyword>
<comment type="caution">
    <text evidence="15">The sequence shown here is derived from an EMBL/GenBank/DDBJ whole genome shotgun (WGS) entry which is preliminary data.</text>
</comment>
<evidence type="ECO:0000313" key="15">
    <source>
        <dbReference type="EMBL" id="MDA0176258.1"/>
    </source>
</evidence>
<evidence type="ECO:0000256" key="11">
    <source>
        <dbReference type="ARBA" id="ARBA00023049"/>
    </source>
</evidence>
<dbReference type="InterPro" id="IPR016024">
    <property type="entry name" value="ARM-type_fold"/>
</dbReference>
<feature type="signal peptide" evidence="12">
    <location>
        <begin position="1"/>
        <end position="18"/>
    </location>
</feature>
<evidence type="ECO:0000256" key="9">
    <source>
        <dbReference type="ARBA" id="ARBA00022801"/>
    </source>
</evidence>
<evidence type="ECO:0000256" key="6">
    <source>
        <dbReference type="ARBA" id="ARBA00022438"/>
    </source>
</evidence>
<evidence type="ECO:0000256" key="5">
    <source>
        <dbReference type="ARBA" id="ARBA00015611"/>
    </source>
</evidence>